<organism evidence="1 2">
    <name type="scientific">Sphaceloma murrayae</name>
    <dbReference type="NCBI Taxonomy" id="2082308"/>
    <lineage>
        <taxon>Eukaryota</taxon>
        <taxon>Fungi</taxon>
        <taxon>Dikarya</taxon>
        <taxon>Ascomycota</taxon>
        <taxon>Pezizomycotina</taxon>
        <taxon>Dothideomycetes</taxon>
        <taxon>Dothideomycetidae</taxon>
        <taxon>Myriangiales</taxon>
        <taxon>Elsinoaceae</taxon>
        <taxon>Sphaceloma</taxon>
    </lineage>
</organism>
<dbReference type="Gene3D" id="3.30.2130.10">
    <property type="entry name" value="VC0802-like"/>
    <property type="match status" value="1"/>
</dbReference>
<dbReference type="OrthoDB" id="10064407at2759"/>
<evidence type="ECO:0008006" key="3">
    <source>
        <dbReference type="Google" id="ProtNLM"/>
    </source>
</evidence>
<dbReference type="PANTHER" id="PTHR39199">
    <property type="entry name" value="BLR5128 PROTEIN"/>
    <property type="match status" value="1"/>
</dbReference>
<comment type="caution">
    <text evidence="1">The sequence shown here is derived from an EMBL/GenBank/DDBJ whole genome shotgun (WGS) entry which is preliminary data.</text>
</comment>
<evidence type="ECO:0000313" key="1">
    <source>
        <dbReference type="EMBL" id="PNS15305.1"/>
    </source>
</evidence>
<dbReference type="Proteomes" id="UP000243797">
    <property type="component" value="Unassembled WGS sequence"/>
</dbReference>
<keyword evidence="2" id="KW-1185">Reference proteome</keyword>
<reference evidence="1 2" key="1">
    <citation type="submission" date="2017-06" db="EMBL/GenBank/DDBJ databases">
        <title>Draft genome sequence of a variant of Elsinoe murrayae.</title>
        <authorList>
            <person name="Cheng Q."/>
        </authorList>
    </citation>
    <scope>NUCLEOTIDE SEQUENCE [LARGE SCALE GENOMIC DNA]</scope>
    <source>
        <strain evidence="1 2">CQ-2017a</strain>
    </source>
</reference>
<gene>
    <name evidence="1" type="ORF">CAC42_5476</name>
</gene>
<sequence length="160" mass="17373">MTHGAEHDVSSQTPVTSTSAMIAGMTPFLHQDRCVYATFKRPIDSGLLIEILDISNAIFNEGKDGLSILLPLEKLGALSDHLSMVEPIMRHIELQVYSSLEGVGLTAAIANALTAINLPCNVVAALKHDHIYVPEDRADEAMMALHRLVEEAKRKQSSAT</sequence>
<dbReference type="EMBL" id="NKHZ01000077">
    <property type="protein sequence ID" value="PNS15305.1"/>
    <property type="molecule type" value="Genomic_DNA"/>
</dbReference>
<accession>A0A2K1QJG7</accession>
<dbReference type="PANTHER" id="PTHR39199:SF1">
    <property type="entry name" value="BLR5128 PROTEIN"/>
    <property type="match status" value="1"/>
</dbReference>
<name>A0A2K1QJG7_9PEZI</name>
<dbReference type="GO" id="GO:0046394">
    <property type="term" value="P:carboxylic acid biosynthetic process"/>
    <property type="evidence" value="ECO:0007669"/>
    <property type="project" value="UniProtKB-ARBA"/>
</dbReference>
<evidence type="ECO:0000313" key="2">
    <source>
        <dbReference type="Proteomes" id="UP000243797"/>
    </source>
</evidence>
<dbReference type="SUPFAM" id="SSF55021">
    <property type="entry name" value="ACT-like"/>
    <property type="match status" value="1"/>
</dbReference>
<dbReference type="STRING" id="2082308.A0A2K1QJG7"/>
<dbReference type="InterPro" id="IPR045865">
    <property type="entry name" value="ACT-like_dom_sf"/>
</dbReference>
<proteinExistence type="predicted"/>
<dbReference type="InParanoid" id="A0A2K1QJG7"/>
<dbReference type="GO" id="GO:0006520">
    <property type="term" value="P:amino acid metabolic process"/>
    <property type="evidence" value="ECO:0007669"/>
    <property type="project" value="UniProtKB-ARBA"/>
</dbReference>
<dbReference type="AlphaFoldDB" id="A0A2K1QJG7"/>
<protein>
    <recommendedName>
        <fullName evidence="3">Aspartate kinase</fullName>
    </recommendedName>
</protein>